<dbReference type="GO" id="GO:0046529">
    <property type="term" value="P:imaginal disc fusion, thorax closure"/>
    <property type="evidence" value="ECO:0007669"/>
    <property type="project" value="EnsemblMetazoa"/>
</dbReference>
<dbReference type="GO" id="GO:0005634">
    <property type="term" value="C:nucleus"/>
    <property type="evidence" value="ECO:0007669"/>
    <property type="project" value="EnsemblMetazoa"/>
</dbReference>
<dbReference type="GO" id="GO:0048010">
    <property type="term" value="P:vascular endothelial growth factor receptor signaling pathway"/>
    <property type="evidence" value="ECO:0007669"/>
    <property type="project" value="EnsemblMetazoa"/>
</dbReference>
<dbReference type="SUPFAM" id="SSF48371">
    <property type="entry name" value="ARM repeat"/>
    <property type="match status" value="1"/>
</dbReference>
<sequence length="273" mass="31142">MIPKKTTVKDSHIVKIAVERENHMAQLINLDQRHPLASKIQDICNGWSISDHQNYALQFCESNNKKYVTEKNRNEIKNGSVLQLQYSPSKSASDAMETLLNGSPQEKVLRLKDLTSLSTDHTFALEFIKEKGLDRLIMMIEDVSQNNEEILKYSLSSFVELMEHGTVSWEVPENSFVARNIEIVRNFQKYPTNCGESALSNLENIVQCSSKHLLVAEDIKLQDILRLLQEVNSPVMRQNAIALLNALFKADEARRRTIANTISAKQFRPGLDW</sequence>
<evidence type="ECO:0000313" key="2">
    <source>
        <dbReference type="EMBL" id="EDW28534.1"/>
    </source>
</evidence>
<dbReference type="InterPro" id="IPR050868">
    <property type="entry name" value="ELMO_domain-containing"/>
</dbReference>
<dbReference type="GO" id="GO:0007015">
    <property type="term" value="P:actin filament organization"/>
    <property type="evidence" value="ECO:0007669"/>
    <property type="project" value="EnsemblMetazoa"/>
</dbReference>
<name>B4G854_DROPE</name>
<evidence type="ECO:0000313" key="3">
    <source>
        <dbReference type="Proteomes" id="UP000008744"/>
    </source>
</evidence>
<dbReference type="GO" id="GO:0007417">
    <property type="term" value="P:central nervous system development"/>
    <property type="evidence" value="ECO:0007669"/>
    <property type="project" value="EnsemblMetazoa"/>
</dbReference>
<reference evidence="2 3" key="1">
    <citation type="journal article" date="2007" name="Nature">
        <title>Evolution of genes and genomes on the Drosophila phylogeny.</title>
        <authorList>
            <consortium name="Drosophila 12 Genomes Consortium"/>
            <person name="Clark A.G."/>
            <person name="Eisen M.B."/>
            <person name="Smith D.R."/>
            <person name="Bergman C.M."/>
            <person name="Oliver B."/>
            <person name="Markow T.A."/>
            <person name="Kaufman T.C."/>
            <person name="Kellis M."/>
            <person name="Gelbart W."/>
            <person name="Iyer V.N."/>
            <person name="Pollard D.A."/>
            <person name="Sackton T.B."/>
            <person name="Larracuente A.M."/>
            <person name="Singh N.D."/>
            <person name="Abad J.P."/>
            <person name="Abt D.N."/>
            <person name="Adryan B."/>
            <person name="Aguade M."/>
            <person name="Akashi H."/>
            <person name="Anderson W.W."/>
            <person name="Aquadro C.F."/>
            <person name="Ardell D.H."/>
            <person name="Arguello R."/>
            <person name="Artieri C.G."/>
            <person name="Barbash D.A."/>
            <person name="Barker D."/>
            <person name="Barsanti P."/>
            <person name="Batterham P."/>
            <person name="Batzoglou S."/>
            <person name="Begun D."/>
            <person name="Bhutkar A."/>
            <person name="Blanco E."/>
            <person name="Bosak S.A."/>
            <person name="Bradley R.K."/>
            <person name="Brand A.D."/>
            <person name="Brent M.R."/>
            <person name="Brooks A.N."/>
            <person name="Brown R.H."/>
            <person name="Butlin R.K."/>
            <person name="Caggese C."/>
            <person name="Calvi B.R."/>
            <person name="Bernardo de Carvalho A."/>
            <person name="Caspi A."/>
            <person name="Castrezana S."/>
            <person name="Celniker S.E."/>
            <person name="Chang J.L."/>
            <person name="Chapple C."/>
            <person name="Chatterji S."/>
            <person name="Chinwalla A."/>
            <person name="Civetta A."/>
            <person name="Clifton S.W."/>
            <person name="Comeron J.M."/>
            <person name="Costello J.C."/>
            <person name="Coyne J.A."/>
            <person name="Daub J."/>
            <person name="David R.G."/>
            <person name="Delcher A.L."/>
            <person name="Delehaunty K."/>
            <person name="Do C.B."/>
            <person name="Ebling H."/>
            <person name="Edwards K."/>
            <person name="Eickbush T."/>
            <person name="Evans J.D."/>
            <person name="Filipski A."/>
            <person name="Findeiss S."/>
            <person name="Freyhult E."/>
            <person name="Fulton L."/>
            <person name="Fulton R."/>
            <person name="Garcia A.C."/>
            <person name="Gardiner A."/>
            <person name="Garfield D.A."/>
            <person name="Garvin B.E."/>
            <person name="Gibson G."/>
            <person name="Gilbert D."/>
            <person name="Gnerre S."/>
            <person name="Godfrey J."/>
            <person name="Good R."/>
            <person name="Gotea V."/>
            <person name="Gravely B."/>
            <person name="Greenberg A.J."/>
            <person name="Griffiths-Jones S."/>
            <person name="Gross S."/>
            <person name="Guigo R."/>
            <person name="Gustafson E.A."/>
            <person name="Haerty W."/>
            <person name="Hahn M.W."/>
            <person name="Halligan D.L."/>
            <person name="Halpern A.L."/>
            <person name="Halter G.M."/>
            <person name="Han M.V."/>
            <person name="Heger A."/>
            <person name="Hillier L."/>
            <person name="Hinrichs A.S."/>
            <person name="Holmes I."/>
            <person name="Hoskins R.A."/>
            <person name="Hubisz M.J."/>
            <person name="Hultmark D."/>
            <person name="Huntley M.A."/>
            <person name="Jaffe D.B."/>
            <person name="Jagadeeshan S."/>
            <person name="Jeck W.R."/>
            <person name="Johnson J."/>
            <person name="Jones C.D."/>
            <person name="Jordan W.C."/>
            <person name="Karpen G.H."/>
            <person name="Kataoka E."/>
            <person name="Keightley P.D."/>
            <person name="Kheradpour P."/>
            <person name="Kirkness E.F."/>
            <person name="Koerich L.B."/>
            <person name="Kristiansen K."/>
            <person name="Kudrna D."/>
            <person name="Kulathinal R.J."/>
            <person name="Kumar S."/>
            <person name="Kwok R."/>
            <person name="Lander E."/>
            <person name="Langley C.H."/>
            <person name="Lapoint R."/>
            <person name="Lazzaro B.P."/>
            <person name="Lee S.J."/>
            <person name="Levesque L."/>
            <person name="Li R."/>
            <person name="Lin C.F."/>
            <person name="Lin M.F."/>
            <person name="Lindblad-Toh K."/>
            <person name="Llopart A."/>
            <person name="Long M."/>
            <person name="Low L."/>
            <person name="Lozovsky E."/>
            <person name="Lu J."/>
            <person name="Luo M."/>
            <person name="Machado C.A."/>
            <person name="Makalowski W."/>
            <person name="Marzo M."/>
            <person name="Matsuda M."/>
            <person name="Matzkin L."/>
            <person name="McAllister B."/>
            <person name="McBride C.S."/>
            <person name="McKernan B."/>
            <person name="McKernan K."/>
            <person name="Mendez-Lago M."/>
            <person name="Minx P."/>
            <person name="Mollenhauer M.U."/>
            <person name="Montooth K."/>
            <person name="Mount S.M."/>
            <person name="Mu X."/>
            <person name="Myers E."/>
            <person name="Negre B."/>
            <person name="Newfeld S."/>
            <person name="Nielsen R."/>
            <person name="Noor M.A."/>
            <person name="O'Grady P."/>
            <person name="Pachter L."/>
            <person name="Papaceit M."/>
            <person name="Parisi M.J."/>
            <person name="Parisi M."/>
            <person name="Parts L."/>
            <person name="Pedersen J.S."/>
            <person name="Pesole G."/>
            <person name="Phillippy A.M."/>
            <person name="Ponting C.P."/>
            <person name="Pop M."/>
            <person name="Porcelli D."/>
            <person name="Powell J.R."/>
            <person name="Prohaska S."/>
            <person name="Pruitt K."/>
            <person name="Puig M."/>
            <person name="Quesneville H."/>
            <person name="Ram K.R."/>
            <person name="Rand D."/>
            <person name="Rasmussen M.D."/>
            <person name="Reed L.K."/>
            <person name="Reenan R."/>
            <person name="Reily A."/>
            <person name="Remington K.A."/>
            <person name="Rieger T.T."/>
            <person name="Ritchie M.G."/>
            <person name="Robin C."/>
            <person name="Rogers Y.H."/>
            <person name="Rohde C."/>
            <person name="Rozas J."/>
            <person name="Rubenfield M.J."/>
            <person name="Ruiz A."/>
            <person name="Russo S."/>
            <person name="Salzberg S.L."/>
            <person name="Sanchez-Gracia A."/>
            <person name="Saranga D.J."/>
            <person name="Sato H."/>
            <person name="Schaeffer S.W."/>
            <person name="Schatz M.C."/>
            <person name="Schlenke T."/>
            <person name="Schwartz R."/>
            <person name="Segarra C."/>
            <person name="Singh R.S."/>
            <person name="Sirot L."/>
            <person name="Sirota M."/>
            <person name="Sisneros N.B."/>
            <person name="Smith C.D."/>
            <person name="Smith T.F."/>
            <person name="Spieth J."/>
            <person name="Stage D.E."/>
            <person name="Stark A."/>
            <person name="Stephan W."/>
            <person name="Strausberg R.L."/>
            <person name="Strempel S."/>
            <person name="Sturgill D."/>
            <person name="Sutton G."/>
            <person name="Sutton G.G."/>
            <person name="Tao W."/>
            <person name="Teichmann S."/>
            <person name="Tobari Y.N."/>
            <person name="Tomimura Y."/>
            <person name="Tsolas J.M."/>
            <person name="Valente V.L."/>
            <person name="Venter E."/>
            <person name="Venter J.C."/>
            <person name="Vicario S."/>
            <person name="Vieira F.G."/>
            <person name="Vilella A.J."/>
            <person name="Villasante A."/>
            <person name="Walenz B."/>
            <person name="Wang J."/>
            <person name="Wasserman M."/>
            <person name="Watts T."/>
            <person name="Wilson D."/>
            <person name="Wilson R.K."/>
            <person name="Wing R.A."/>
            <person name="Wolfner M.F."/>
            <person name="Wong A."/>
            <person name="Wong G.K."/>
            <person name="Wu C.I."/>
            <person name="Wu G."/>
            <person name="Yamamoto D."/>
            <person name="Yang H.P."/>
            <person name="Yang S.P."/>
            <person name="Yorke J.A."/>
            <person name="Yoshida K."/>
            <person name="Zdobnov E."/>
            <person name="Zhang P."/>
            <person name="Zhang Y."/>
            <person name="Zimin A.V."/>
            <person name="Baldwin J."/>
            <person name="Abdouelleil A."/>
            <person name="Abdulkadir J."/>
            <person name="Abebe A."/>
            <person name="Abera B."/>
            <person name="Abreu J."/>
            <person name="Acer S.C."/>
            <person name="Aftuck L."/>
            <person name="Alexander A."/>
            <person name="An P."/>
            <person name="Anderson E."/>
            <person name="Anderson S."/>
            <person name="Arachi H."/>
            <person name="Azer M."/>
            <person name="Bachantsang P."/>
            <person name="Barry A."/>
            <person name="Bayul T."/>
            <person name="Berlin A."/>
            <person name="Bessette D."/>
            <person name="Bloom T."/>
            <person name="Blye J."/>
            <person name="Boguslavskiy L."/>
            <person name="Bonnet C."/>
            <person name="Boukhgalter B."/>
            <person name="Bourzgui I."/>
            <person name="Brown A."/>
            <person name="Cahill P."/>
            <person name="Channer S."/>
            <person name="Cheshatsang Y."/>
            <person name="Chuda L."/>
            <person name="Citroen M."/>
            <person name="Collymore A."/>
            <person name="Cooke P."/>
            <person name="Costello M."/>
            <person name="D'Aco K."/>
            <person name="Daza R."/>
            <person name="De Haan G."/>
            <person name="DeGray S."/>
            <person name="DeMaso C."/>
            <person name="Dhargay N."/>
            <person name="Dooley K."/>
            <person name="Dooley E."/>
            <person name="Doricent M."/>
            <person name="Dorje P."/>
            <person name="Dorjee K."/>
            <person name="Dupes A."/>
            <person name="Elong R."/>
            <person name="Falk J."/>
            <person name="Farina A."/>
            <person name="Faro S."/>
            <person name="Ferguson D."/>
            <person name="Fisher S."/>
            <person name="Foley C.D."/>
            <person name="Franke A."/>
            <person name="Friedrich D."/>
            <person name="Gadbois L."/>
            <person name="Gearin G."/>
            <person name="Gearin C.R."/>
            <person name="Giannoukos G."/>
            <person name="Goode T."/>
            <person name="Graham J."/>
            <person name="Grandbois E."/>
            <person name="Grewal S."/>
            <person name="Gyaltsen K."/>
            <person name="Hafez N."/>
            <person name="Hagos B."/>
            <person name="Hall J."/>
            <person name="Henson C."/>
            <person name="Hollinger A."/>
            <person name="Honan T."/>
            <person name="Huard M.D."/>
            <person name="Hughes L."/>
            <person name="Hurhula B."/>
            <person name="Husby M.E."/>
            <person name="Kamat A."/>
            <person name="Kanga B."/>
            <person name="Kashin S."/>
            <person name="Khazanovich D."/>
            <person name="Kisner P."/>
            <person name="Lance K."/>
            <person name="Lara M."/>
            <person name="Lee W."/>
            <person name="Lennon N."/>
            <person name="Letendre F."/>
            <person name="LeVine R."/>
            <person name="Lipovsky A."/>
            <person name="Liu X."/>
            <person name="Liu J."/>
            <person name="Liu S."/>
            <person name="Lokyitsang T."/>
            <person name="Lokyitsang Y."/>
            <person name="Lubonja R."/>
            <person name="Lui A."/>
            <person name="MacDonald P."/>
            <person name="Magnisalis V."/>
            <person name="Maru K."/>
            <person name="Matthews C."/>
            <person name="McCusker W."/>
            <person name="McDonough S."/>
            <person name="Mehta T."/>
            <person name="Meldrim J."/>
            <person name="Meneus L."/>
            <person name="Mihai O."/>
            <person name="Mihalev A."/>
            <person name="Mihova T."/>
            <person name="Mittelman R."/>
            <person name="Mlenga V."/>
            <person name="Montmayeur A."/>
            <person name="Mulrain L."/>
            <person name="Navidi A."/>
            <person name="Naylor J."/>
            <person name="Negash T."/>
            <person name="Nguyen T."/>
            <person name="Nguyen N."/>
            <person name="Nicol R."/>
            <person name="Norbu C."/>
            <person name="Norbu N."/>
            <person name="Novod N."/>
            <person name="O'Neill B."/>
            <person name="Osman S."/>
            <person name="Markiewicz E."/>
            <person name="Oyono O.L."/>
            <person name="Patti C."/>
            <person name="Phunkhang P."/>
            <person name="Pierre F."/>
            <person name="Priest M."/>
            <person name="Raghuraman S."/>
            <person name="Rege F."/>
            <person name="Reyes R."/>
            <person name="Rise C."/>
            <person name="Rogov P."/>
            <person name="Ross K."/>
            <person name="Ryan E."/>
            <person name="Settipalli S."/>
            <person name="Shea T."/>
            <person name="Sherpa N."/>
            <person name="Shi L."/>
            <person name="Shih D."/>
            <person name="Sparrow T."/>
            <person name="Spaulding J."/>
            <person name="Stalker J."/>
            <person name="Stange-Thomann N."/>
            <person name="Stavropoulos S."/>
            <person name="Stone C."/>
            <person name="Strader C."/>
            <person name="Tesfaye S."/>
            <person name="Thomson T."/>
            <person name="Thoulutsang Y."/>
            <person name="Thoulutsang D."/>
            <person name="Topham K."/>
            <person name="Topping I."/>
            <person name="Tsamla T."/>
            <person name="Vassiliev H."/>
            <person name="Vo A."/>
            <person name="Wangchuk T."/>
            <person name="Wangdi T."/>
            <person name="Weiand M."/>
            <person name="Wilkinson J."/>
            <person name="Wilson A."/>
            <person name="Yadav S."/>
            <person name="Young G."/>
            <person name="Yu Q."/>
            <person name="Zembek L."/>
            <person name="Zhong D."/>
            <person name="Zimmer A."/>
            <person name="Zwirko Z."/>
            <person name="Jaffe D.B."/>
            <person name="Alvarez P."/>
            <person name="Brockman W."/>
            <person name="Butler J."/>
            <person name="Chin C."/>
            <person name="Gnerre S."/>
            <person name="Grabherr M."/>
            <person name="Kleber M."/>
            <person name="Mauceli E."/>
            <person name="MacCallum I."/>
        </authorList>
    </citation>
    <scope>NUCLEOTIDE SEQUENCE [LARGE SCALE GENOMIC DNA]</scope>
    <source>
        <strain evidence="3">MSH-3 / Tucson 14011-0111.49</strain>
    </source>
</reference>
<dbReference type="PANTHER" id="PTHR12771:SF56">
    <property type="entry name" value="CED-12"/>
    <property type="match status" value="1"/>
</dbReference>
<dbReference type="OMA" id="MEFIRIE"/>
<protein>
    <submittedName>
        <fullName evidence="2">GL19237</fullName>
    </submittedName>
</protein>
<dbReference type="HOGENOM" id="CLU_075973_0_0_1"/>
<dbReference type="GO" id="GO:0005737">
    <property type="term" value="C:cytoplasm"/>
    <property type="evidence" value="ECO:0007669"/>
    <property type="project" value="EnsemblMetazoa"/>
</dbReference>
<dbReference type="Proteomes" id="UP000008744">
    <property type="component" value="Unassembled WGS sequence"/>
</dbReference>
<dbReference type="GO" id="GO:0005085">
    <property type="term" value="F:guanyl-nucleotide exchange factor activity"/>
    <property type="evidence" value="ECO:0007669"/>
    <property type="project" value="EnsemblMetazoa"/>
</dbReference>
<dbReference type="GO" id="GO:0007298">
    <property type="term" value="P:border follicle cell migration"/>
    <property type="evidence" value="ECO:0007669"/>
    <property type="project" value="EnsemblMetazoa"/>
</dbReference>
<dbReference type="GO" id="GO:0007520">
    <property type="term" value="P:myoblast fusion"/>
    <property type="evidence" value="ECO:0007669"/>
    <property type="project" value="EnsemblMetazoa"/>
</dbReference>
<dbReference type="EMBL" id="CH479180">
    <property type="protein sequence ID" value="EDW28534.1"/>
    <property type="molecule type" value="Genomic_DNA"/>
</dbReference>
<dbReference type="GO" id="GO:0160175">
    <property type="term" value="P:somatic muscle attachment to chitin-based cuticle"/>
    <property type="evidence" value="ECO:0007669"/>
    <property type="project" value="EnsemblMetazoa"/>
</dbReference>
<organism evidence="3">
    <name type="scientific">Drosophila persimilis</name>
    <name type="common">Fruit fly</name>
    <dbReference type="NCBI Taxonomy" id="7234"/>
    <lineage>
        <taxon>Eukaryota</taxon>
        <taxon>Metazoa</taxon>
        <taxon>Ecdysozoa</taxon>
        <taxon>Arthropoda</taxon>
        <taxon>Hexapoda</taxon>
        <taxon>Insecta</taxon>
        <taxon>Pterygota</taxon>
        <taxon>Neoptera</taxon>
        <taxon>Endopterygota</taxon>
        <taxon>Diptera</taxon>
        <taxon>Brachycera</taxon>
        <taxon>Muscomorpha</taxon>
        <taxon>Ephydroidea</taxon>
        <taxon>Drosophilidae</taxon>
        <taxon>Drosophila</taxon>
        <taxon>Sophophora</taxon>
    </lineage>
</organism>
<keyword evidence="3" id="KW-1185">Reference proteome</keyword>
<gene>
    <name evidence="2" type="primary">Dper\GL19237</name>
    <name evidence="2" type="ORF">Dper_GL19237</name>
</gene>
<dbReference type="GO" id="GO:0005886">
    <property type="term" value="C:plasma membrane"/>
    <property type="evidence" value="ECO:0007669"/>
    <property type="project" value="TreeGrafter"/>
</dbReference>
<dbReference type="SMR" id="B4G854"/>
<dbReference type="GO" id="GO:0046330">
    <property type="term" value="P:positive regulation of JNK cascade"/>
    <property type="evidence" value="ECO:0007669"/>
    <property type="project" value="EnsemblMetazoa"/>
</dbReference>
<accession>B4G854</accession>
<dbReference type="Pfam" id="PF11841">
    <property type="entry name" value="ELMO_ARM"/>
    <property type="match status" value="1"/>
</dbReference>
<dbReference type="STRING" id="7234.B4G854"/>
<dbReference type="AlphaFoldDB" id="B4G854"/>
<dbReference type="InterPro" id="IPR016024">
    <property type="entry name" value="ARM-type_fold"/>
</dbReference>
<dbReference type="InterPro" id="IPR011989">
    <property type="entry name" value="ARM-like"/>
</dbReference>
<dbReference type="PANTHER" id="PTHR12771">
    <property type="entry name" value="ENGULFMENT AND CELL MOTILITY"/>
    <property type="match status" value="1"/>
</dbReference>
<dbReference type="InterPro" id="IPR024574">
    <property type="entry name" value="ELMO_ARM"/>
</dbReference>
<proteinExistence type="predicted"/>
<feature type="domain" description="ELMO armadillo-like helical" evidence="1">
    <location>
        <begin position="122"/>
        <end position="268"/>
    </location>
</feature>
<dbReference type="PhylomeDB" id="B4G854"/>
<dbReference type="eggNOG" id="KOG2999">
    <property type="taxonomic scope" value="Eukaryota"/>
</dbReference>
<evidence type="ECO:0000259" key="1">
    <source>
        <dbReference type="Pfam" id="PF11841"/>
    </source>
</evidence>
<dbReference type="OrthoDB" id="28413at2759"/>
<dbReference type="Gene3D" id="1.25.10.10">
    <property type="entry name" value="Leucine-rich Repeat Variant"/>
    <property type="match status" value="1"/>
</dbReference>